<keyword evidence="2 5" id="KW-0645">Protease</keyword>
<evidence type="ECO:0000256" key="2">
    <source>
        <dbReference type="ARBA" id="ARBA00022670"/>
    </source>
</evidence>
<dbReference type="PROSITE" id="PS00136">
    <property type="entry name" value="SUBTILASE_ASP"/>
    <property type="match status" value="1"/>
</dbReference>
<keyword evidence="4 5" id="KW-0720">Serine protease</keyword>
<evidence type="ECO:0000256" key="3">
    <source>
        <dbReference type="ARBA" id="ARBA00022801"/>
    </source>
</evidence>
<keyword evidence="3 5" id="KW-0378">Hydrolase</keyword>
<feature type="compositionally biased region" description="Basic and acidic residues" evidence="7">
    <location>
        <begin position="13"/>
        <end position="24"/>
    </location>
</feature>
<dbReference type="InterPro" id="IPR023827">
    <property type="entry name" value="Peptidase_S8_Asp-AS"/>
</dbReference>
<feature type="active site" description="Charge relay system" evidence="5">
    <location>
        <position position="374"/>
    </location>
</feature>
<dbReference type="InterPro" id="IPR036852">
    <property type="entry name" value="Peptidase_S8/S53_dom_sf"/>
</dbReference>
<sequence length="433" mass="44395">MTQEHIKVLTPREMGEMIQRDQTPDRPNSSPRFKMKASLFLAFQAALAVLAAPAPRRRDTKEFDIVASADIDVTALLAEINLNPEMEDVFTTFNNTLFKGFSGAITQEEADFLNAKSEVIAVEPVIGVGIAATRGSAPWGLQRISQRGRVSGTASARTFTYTYSDTKLGQGVDVYVVDTGIYTSHQEFGSRARTGYSYYSPSTDGNGHGTHCAGTIAGSTVGVASNANLIAVKVLANDGRGTSAGFIAGLDYVASQHSSRQSASNFVASVASMSLGFDSRSTAVETAVRNLAAAGVHVVVAAGNSNTNACNSSPSALGGTGSTTVLAIGASNINDAVASFSNTGPCVDVFAPGEGVVSAGYTSASSYRSLSGTSMACPHVAGLVAYNAAANANLRTPAAMKSAVKSGAISGVLTQNSGYVSGGALVLANNGNA</sequence>
<dbReference type="PANTHER" id="PTHR43806">
    <property type="entry name" value="PEPTIDASE S8"/>
    <property type="match status" value="1"/>
</dbReference>
<dbReference type="InterPro" id="IPR015500">
    <property type="entry name" value="Peptidase_S8_subtilisin-rel"/>
</dbReference>
<dbReference type="EMBL" id="JAJVDC020000246">
    <property type="protein sequence ID" value="KAL1616974.1"/>
    <property type="molecule type" value="Genomic_DNA"/>
</dbReference>
<dbReference type="SUPFAM" id="SSF52743">
    <property type="entry name" value="Subtilisin-like"/>
    <property type="match status" value="1"/>
</dbReference>
<evidence type="ECO:0000259" key="8">
    <source>
        <dbReference type="Pfam" id="PF00082"/>
    </source>
</evidence>
<keyword evidence="10" id="KW-1185">Reference proteome</keyword>
<dbReference type="PROSITE" id="PS51892">
    <property type="entry name" value="SUBTILASE"/>
    <property type="match status" value="1"/>
</dbReference>
<feature type="active site" description="Charge relay system" evidence="5">
    <location>
        <position position="178"/>
    </location>
</feature>
<evidence type="ECO:0000313" key="9">
    <source>
        <dbReference type="EMBL" id="KAL1616974.1"/>
    </source>
</evidence>
<evidence type="ECO:0000256" key="1">
    <source>
        <dbReference type="ARBA" id="ARBA00011073"/>
    </source>
</evidence>
<dbReference type="Gene3D" id="3.40.50.200">
    <property type="entry name" value="Peptidase S8/S53 domain"/>
    <property type="match status" value="1"/>
</dbReference>
<dbReference type="CDD" id="cd04077">
    <property type="entry name" value="Peptidases_S8_PCSK9_ProteinaseK_like"/>
    <property type="match status" value="1"/>
</dbReference>
<comment type="similarity">
    <text evidence="1 5 6">Belongs to the peptidase S8 family.</text>
</comment>
<dbReference type="InterPro" id="IPR034193">
    <property type="entry name" value="PCSK9_ProteinaseK-like"/>
</dbReference>
<reference evidence="9 10" key="1">
    <citation type="submission" date="2024-02" db="EMBL/GenBank/DDBJ databases">
        <title>De novo assembly and annotation of 12 fungi associated with fruit tree decline syndrome in Ontario, Canada.</title>
        <authorList>
            <person name="Sulman M."/>
            <person name="Ellouze W."/>
            <person name="Ilyukhin E."/>
        </authorList>
    </citation>
    <scope>NUCLEOTIDE SEQUENCE [LARGE SCALE GENOMIC DNA]</scope>
    <source>
        <strain evidence="9 10">M1-105</strain>
    </source>
</reference>
<accession>A0ABR3SCE3</accession>
<dbReference type="Proteomes" id="UP001521116">
    <property type="component" value="Unassembled WGS sequence"/>
</dbReference>
<evidence type="ECO:0000256" key="5">
    <source>
        <dbReference type="PROSITE-ProRule" id="PRU01240"/>
    </source>
</evidence>
<proteinExistence type="inferred from homology"/>
<name>A0ABR3SCE3_9PEZI</name>
<feature type="active site" description="Charge relay system" evidence="5">
    <location>
        <position position="208"/>
    </location>
</feature>
<evidence type="ECO:0000256" key="6">
    <source>
        <dbReference type="RuleBase" id="RU003355"/>
    </source>
</evidence>
<protein>
    <recommendedName>
        <fullName evidence="8">Peptidase S8/S53 domain-containing protein</fullName>
    </recommendedName>
</protein>
<evidence type="ECO:0000256" key="7">
    <source>
        <dbReference type="SAM" id="MobiDB-lite"/>
    </source>
</evidence>
<dbReference type="PROSITE" id="PS00138">
    <property type="entry name" value="SUBTILASE_SER"/>
    <property type="match status" value="1"/>
</dbReference>
<comment type="caution">
    <text evidence="9">The sequence shown here is derived from an EMBL/GenBank/DDBJ whole genome shotgun (WGS) entry which is preliminary data.</text>
</comment>
<dbReference type="InterPro" id="IPR000209">
    <property type="entry name" value="Peptidase_S8/S53_dom"/>
</dbReference>
<gene>
    <name evidence="9" type="ORF">SLS56_011194</name>
</gene>
<dbReference type="InterPro" id="IPR050131">
    <property type="entry name" value="Peptidase_S8_subtilisin-like"/>
</dbReference>
<dbReference type="Pfam" id="PF00082">
    <property type="entry name" value="Peptidase_S8"/>
    <property type="match status" value="1"/>
</dbReference>
<dbReference type="InterPro" id="IPR022398">
    <property type="entry name" value="Peptidase_S8_His-AS"/>
</dbReference>
<evidence type="ECO:0000313" key="10">
    <source>
        <dbReference type="Proteomes" id="UP001521116"/>
    </source>
</evidence>
<dbReference type="PROSITE" id="PS00137">
    <property type="entry name" value="SUBTILASE_HIS"/>
    <property type="match status" value="1"/>
</dbReference>
<feature type="domain" description="Peptidase S8/S53" evidence="8">
    <location>
        <begin position="169"/>
        <end position="408"/>
    </location>
</feature>
<dbReference type="PRINTS" id="PR00723">
    <property type="entry name" value="SUBTILISIN"/>
</dbReference>
<feature type="region of interest" description="Disordered" evidence="7">
    <location>
        <begin position="1"/>
        <end position="30"/>
    </location>
</feature>
<organism evidence="9 10">
    <name type="scientific">Neofusicoccum ribis</name>
    <dbReference type="NCBI Taxonomy" id="45134"/>
    <lineage>
        <taxon>Eukaryota</taxon>
        <taxon>Fungi</taxon>
        <taxon>Dikarya</taxon>
        <taxon>Ascomycota</taxon>
        <taxon>Pezizomycotina</taxon>
        <taxon>Dothideomycetes</taxon>
        <taxon>Dothideomycetes incertae sedis</taxon>
        <taxon>Botryosphaeriales</taxon>
        <taxon>Botryosphaeriaceae</taxon>
        <taxon>Neofusicoccum</taxon>
    </lineage>
</organism>
<dbReference type="InterPro" id="IPR023828">
    <property type="entry name" value="Peptidase_S8_Ser-AS"/>
</dbReference>
<evidence type="ECO:0000256" key="4">
    <source>
        <dbReference type="ARBA" id="ARBA00022825"/>
    </source>
</evidence>
<dbReference type="PANTHER" id="PTHR43806:SF11">
    <property type="entry name" value="CEREVISIN-RELATED"/>
    <property type="match status" value="1"/>
</dbReference>